<protein>
    <submittedName>
        <fullName evidence="2">Uncharacterized protein</fullName>
    </submittedName>
</protein>
<proteinExistence type="predicted"/>
<gene>
    <name evidence="2" type="ORF">HMPREF9021_00057</name>
</gene>
<reference evidence="2 3" key="1">
    <citation type="submission" date="2010-03" db="EMBL/GenBank/DDBJ databases">
        <authorList>
            <consortium name="The Broad Institute Genome Sequencing Platform"/>
            <person name="Ward D."/>
            <person name="Earl A."/>
            <person name="Feldgarden M."/>
            <person name="Gevers D."/>
            <person name="Young S."/>
            <person name="Zeng Q."/>
            <person name="Koehrsen M."/>
            <person name="Alvarado L."/>
            <person name="Berlin A.M."/>
            <person name="Borenstein D."/>
            <person name="Chapman S.B."/>
            <person name="Chen Z."/>
            <person name="Engels R."/>
            <person name="Freedman E."/>
            <person name="Gellesch M."/>
            <person name="Goldberg J."/>
            <person name="Griggs A."/>
            <person name="Gujja S."/>
            <person name="Heilman E.R."/>
            <person name="Heiman D.I."/>
            <person name="Hepburn T.A."/>
            <person name="Howarth C."/>
            <person name="Jen D."/>
            <person name="Larson L."/>
            <person name="Mehta T."/>
            <person name="Park D."/>
            <person name="Pearson M."/>
            <person name="Richards J."/>
            <person name="Roberts A."/>
            <person name="Saif S."/>
            <person name="Shea T.D."/>
            <person name="Shenoy N."/>
            <person name="Sisk P."/>
            <person name="Stolte C."/>
            <person name="Sykes S.N."/>
            <person name="Walk T."/>
            <person name="White J."/>
            <person name="Yandava C."/>
            <person name="Izard J."/>
            <person name="Baranova O.V."/>
            <person name="Blanton J.M."/>
            <person name="Tanner A.C."/>
            <person name="Dewhirst F."/>
            <person name="Haas B."/>
            <person name="Nusbaum C."/>
            <person name="Birren B."/>
        </authorList>
    </citation>
    <scope>NUCLEOTIDE SEQUENCE [LARGE SCALE GENOMIC DNA]</scope>
    <source>
        <strain evidence="2 3">ATCC 29453</strain>
    </source>
</reference>
<evidence type="ECO:0000256" key="1">
    <source>
        <dbReference type="SAM" id="Phobius"/>
    </source>
</evidence>
<evidence type="ECO:0000313" key="2">
    <source>
        <dbReference type="EMBL" id="EFG31662.2"/>
    </source>
</evidence>
<reference evidence="2 3" key="2">
    <citation type="submission" date="2011-10" db="EMBL/GenBank/DDBJ databases">
        <title>The Genome Sequence of Simonsiella muelleri ATCC 29453.</title>
        <authorList>
            <consortium name="The Broad Institute Genome Sequencing Platform"/>
            <consortium name="The Broad Institute Genome Sequencing Center for Infectious Disease"/>
            <person name="Earl A."/>
            <person name="Ward D."/>
            <person name="Feldgarden M."/>
            <person name="Gevers D."/>
            <person name="Izard J."/>
            <person name="Baranova O.V."/>
            <person name="Blanton J.M."/>
            <person name="Tanner A.C."/>
            <person name="Dewhirst F."/>
            <person name="Young S.K."/>
            <person name="Zeng Q."/>
            <person name="Gargeya S."/>
            <person name="Fitzgerald M."/>
            <person name="Haas B."/>
            <person name="Abouelleil A."/>
            <person name="Alvarado L."/>
            <person name="Arachchi H.M."/>
            <person name="Berlin A."/>
            <person name="Brown A."/>
            <person name="Chapman S.B."/>
            <person name="Chen Z."/>
            <person name="Dunbar C."/>
            <person name="Freedman E."/>
            <person name="Gearin G."/>
            <person name="Goldberg J."/>
            <person name="Griggs A."/>
            <person name="Gujja S."/>
            <person name="Heiman D."/>
            <person name="Howarth C."/>
            <person name="Larson L."/>
            <person name="Lui A."/>
            <person name="MacDonald P.J.P."/>
            <person name="Montmayeur A."/>
            <person name="Murphy C."/>
            <person name="Neiman D."/>
            <person name="Pearson M."/>
            <person name="Priest M."/>
            <person name="Roberts A."/>
            <person name="Saif S."/>
            <person name="Shea T."/>
            <person name="Shenoy N."/>
            <person name="Sisk P."/>
            <person name="Stolte C."/>
            <person name="Sykes S."/>
            <person name="Wortman J."/>
            <person name="Nusbaum C."/>
            <person name="Birren B."/>
        </authorList>
    </citation>
    <scope>NUCLEOTIDE SEQUENCE [LARGE SCALE GENOMIC DNA]</scope>
    <source>
        <strain evidence="2 3">ATCC 29453</strain>
    </source>
</reference>
<name>V9H6F0_9NEIS</name>
<comment type="caution">
    <text evidence="2">The sequence shown here is derived from an EMBL/GenBank/DDBJ whole genome shotgun (WGS) entry which is preliminary data.</text>
</comment>
<dbReference type="OrthoDB" id="8611260at2"/>
<accession>V9H6F0</accession>
<dbReference type="AlphaFoldDB" id="V9H6F0"/>
<feature type="transmembrane region" description="Helical" evidence="1">
    <location>
        <begin position="44"/>
        <end position="66"/>
    </location>
</feature>
<keyword evidence="1" id="KW-1133">Transmembrane helix</keyword>
<dbReference type="Proteomes" id="UP000017813">
    <property type="component" value="Unassembled WGS sequence"/>
</dbReference>
<sequence>MKLNKIDIKMIVEKLKIIPNMLIKIIKLAHARFKALPVERQRGIIKGGILFVSGMLVGILITLGIVKSSGGNSTNDAASAEASASATTNSNAIDWSDLVSTMCAPHSSLNLLAMKMDFPFAKCMRDNGQIDSACVQQDAMRFAPSLPHPYQQSLGRVSVQVSAAEDGSQIVHYVMPLQNAAFQQLPLSALAVNIATKSTATTPIGWQTPSLAIQGDYSTIKSVLANAAPAPQTLYYANIPATSDALPGPFETLEEARIATKKAGGKVNDIKKQTISLQANFQDGLNEVVLSCVANSSK</sequence>
<dbReference type="eggNOG" id="ENOG502ZQHT">
    <property type="taxonomic scope" value="Bacteria"/>
</dbReference>
<keyword evidence="1" id="KW-0472">Membrane</keyword>
<dbReference type="EMBL" id="ADCY02000001">
    <property type="protein sequence ID" value="EFG31662.2"/>
    <property type="molecule type" value="Genomic_DNA"/>
</dbReference>
<dbReference type="KEGG" id="smur:BWP33_02280"/>
<dbReference type="HOGENOM" id="CLU_933505_0_0_4"/>
<evidence type="ECO:0000313" key="3">
    <source>
        <dbReference type="Proteomes" id="UP000017813"/>
    </source>
</evidence>
<organism evidence="2 3">
    <name type="scientific">Simonsiella muelleri ATCC 29453</name>
    <dbReference type="NCBI Taxonomy" id="641147"/>
    <lineage>
        <taxon>Bacteria</taxon>
        <taxon>Pseudomonadati</taxon>
        <taxon>Pseudomonadota</taxon>
        <taxon>Betaproteobacteria</taxon>
        <taxon>Neisseriales</taxon>
        <taxon>Neisseriaceae</taxon>
        <taxon>Simonsiella</taxon>
    </lineage>
</organism>
<keyword evidence="1" id="KW-0812">Transmembrane</keyword>
<keyword evidence="3" id="KW-1185">Reference proteome</keyword>
<dbReference type="RefSeq" id="WP_002640989.1">
    <property type="nucleotide sequence ID" value="NZ_CP019448.1"/>
</dbReference>
<dbReference type="STRING" id="641147.HMPREF9021_00057"/>